<name>A0A9W6S3Z5_9ACTN</name>
<reference evidence="3" key="1">
    <citation type="submission" date="2023-03" db="EMBL/GenBank/DDBJ databases">
        <title>Actinoallomurus iriomotensis NBRC 103684.</title>
        <authorList>
            <person name="Ichikawa N."/>
            <person name="Sato H."/>
            <person name="Tonouchi N."/>
        </authorList>
    </citation>
    <scope>NUCLEOTIDE SEQUENCE</scope>
    <source>
        <strain evidence="3">NBRC 103684</strain>
    </source>
</reference>
<evidence type="ECO:0000256" key="1">
    <source>
        <dbReference type="SAM" id="MobiDB-lite"/>
    </source>
</evidence>
<keyword evidence="2" id="KW-0472">Membrane</keyword>
<accession>A0A9W6S3Z5</accession>
<organism evidence="3 4">
    <name type="scientific">Actinoallomurus iriomotensis</name>
    <dbReference type="NCBI Taxonomy" id="478107"/>
    <lineage>
        <taxon>Bacteria</taxon>
        <taxon>Bacillati</taxon>
        <taxon>Actinomycetota</taxon>
        <taxon>Actinomycetes</taxon>
        <taxon>Streptosporangiales</taxon>
        <taxon>Thermomonosporaceae</taxon>
        <taxon>Actinoallomurus</taxon>
    </lineage>
</organism>
<evidence type="ECO:0000313" key="4">
    <source>
        <dbReference type="Proteomes" id="UP001165074"/>
    </source>
</evidence>
<proteinExistence type="predicted"/>
<sequence>MMSRKSRKPRQRPLARRSPDKADPGRNGSTPRSDDGDERGRAAERALPPVPGVDLGQVARCYAAAVPRVLAAPRWRAIGADLMVLGLLVFLNAMVGRRIGELPSASPPSAVLVAVAVYLAVVAGGCGLLFLTARSLRTRPDTVDLTVPRSSRVWAVLATQGQHAWVLLAMAISTLPLAVVTVLGLGFDTLRIVARDGNVIFGAAGVVGFVDWLRLVADGMGGIRGTGRPRPLDRVATQLTVVAASVRRAADDPEAIDHADVRWWVGSLERSARDAGRFALRSVPWWDWEARHAAHLDGLRLAAVVRAHKTPLTRAMSGDDFAKVANSLTAGLDAWSRGDFAALVRNAPEVTRRARLRPVLARLGPPAILIGSGIVLPLLPPLNAAPEAAASARTALLVGAAMVLATGSAQQAPDYLKTVLEKTVLPK</sequence>
<protein>
    <submittedName>
        <fullName evidence="3">Uncharacterized protein</fullName>
    </submittedName>
</protein>
<feature type="compositionally biased region" description="Basic residues" evidence="1">
    <location>
        <begin position="1"/>
        <end position="15"/>
    </location>
</feature>
<gene>
    <name evidence="3" type="ORF">Airi02_046920</name>
</gene>
<feature type="transmembrane region" description="Helical" evidence="2">
    <location>
        <begin position="199"/>
        <end position="217"/>
    </location>
</feature>
<dbReference type="EMBL" id="BSTK01000006">
    <property type="protein sequence ID" value="GLY86763.1"/>
    <property type="molecule type" value="Genomic_DNA"/>
</dbReference>
<evidence type="ECO:0000256" key="2">
    <source>
        <dbReference type="SAM" id="Phobius"/>
    </source>
</evidence>
<dbReference type="AlphaFoldDB" id="A0A9W6S3Z5"/>
<evidence type="ECO:0000313" key="3">
    <source>
        <dbReference type="EMBL" id="GLY86763.1"/>
    </source>
</evidence>
<keyword evidence="4" id="KW-1185">Reference proteome</keyword>
<feature type="transmembrane region" description="Helical" evidence="2">
    <location>
        <begin position="110"/>
        <end position="131"/>
    </location>
</feature>
<feature type="transmembrane region" description="Helical" evidence="2">
    <location>
        <begin position="77"/>
        <end position="95"/>
    </location>
</feature>
<keyword evidence="2" id="KW-0812">Transmembrane</keyword>
<feature type="transmembrane region" description="Helical" evidence="2">
    <location>
        <begin position="164"/>
        <end position="187"/>
    </location>
</feature>
<comment type="caution">
    <text evidence="3">The sequence shown here is derived from an EMBL/GenBank/DDBJ whole genome shotgun (WGS) entry which is preliminary data.</text>
</comment>
<feature type="region of interest" description="Disordered" evidence="1">
    <location>
        <begin position="1"/>
        <end position="40"/>
    </location>
</feature>
<keyword evidence="2" id="KW-1133">Transmembrane helix</keyword>
<dbReference type="Proteomes" id="UP001165074">
    <property type="component" value="Unassembled WGS sequence"/>
</dbReference>